<dbReference type="AlphaFoldDB" id="A0A9N8KYL1"/>
<name>A0A9N8KYL1_CHRIL</name>
<proteinExistence type="predicted"/>
<dbReference type="Proteomes" id="UP001154114">
    <property type="component" value="Chromosome 28"/>
</dbReference>
<gene>
    <name evidence="1" type="ORF">CINC_LOCUS8667</name>
</gene>
<evidence type="ECO:0000313" key="1">
    <source>
        <dbReference type="EMBL" id="CAD0206373.1"/>
    </source>
</evidence>
<organism evidence="1 2">
    <name type="scientific">Chrysodeixis includens</name>
    <name type="common">Soybean looper</name>
    <name type="synonym">Pseudoplusia includens</name>
    <dbReference type="NCBI Taxonomy" id="689277"/>
    <lineage>
        <taxon>Eukaryota</taxon>
        <taxon>Metazoa</taxon>
        <taxon>Ecdysozoa</taxon>
        <taxon>Arthropoda</taxon>
        <taxon>Hexapoda</taxon>
        <taxon>Insecta</taxon>
        <taxon>Pterygota</taxon>
        <taxon>Neoptera</taxon>
        <taxon>Endopterygota</taxon>
        <taxon>Lepidoptera</taxon>
        <taxon>Glossata</taxon>
        <taxon>Ditrysia</taxon>
        <taxon>Noctuoidea</taxon>
        <taxon>Noctuidae</taxon>
        <taxon>Plusiinae</taxon>
        <taxon>Chrysodeixis</taxon>
    </lineage>
</organism>
<keyword evidence="2" id="KW-1185">Reference proteome</keyword>
<sequence>MTCQKSTVYLNSDTTYEKIVLKRNLHIERARIGRVSGREYGVLRETSHWRVCGSGAGRVVRGRGARRPSLHTLDGPVGLVIQPTVKSAMASDVSGVWTCSWTQTSQSPRAKQQP</sequence>
<reference evidence="1" key="1">
    <citation type="submission" date="2021-12" db="EMBL/GenBank/DDBJ databases">
        <authorList>
            <person name="King R."/>
        </authorList>
    </citation>
    <scope>NUCLEOTIDE SEQUENCE</scope>
</reference>
<accession>A0A9N8KYL1</accession>
<protein>
    <submittedName>
        <fullName evidence="1">Uncharacterized protein</fullName>
    </submittedName>
</protein>
<dbReference type="EMBL" id="LR824031">
    <property type="protein sequence ID" value="CAD0206373.1"/>
    <property type="molecule type" value="Genomic_DNA"/>
</dbReference>
<evidence type="ECO:0000313" key="2">
    <source>
        <dbReference type="Proteomes" id="UP001154114"/>
    </source>
</evidence>